<feature type="domain" description="Protein kinase" evidence="9">
    <location>
        <begin position="1"/>
        <end position="141"/>
    </location>
</feature>
<keyword evidence="5 7" id="KW-0067">ATP-binding</keyword>
<feature type="binding site" evidence="7">
    <location>
        <begin position="51"/>
        <end position="52"/>
    </location>
    <ligand>
        <name>ATP</name>
        <dbReference type="ChEBI" id="CHEBI:30616"/>
    </ligand>
</feature>
<feature type="binding site" evidence="7">
    <location>
        <position position="71"/>
    </location>
    <ligand>
        <name>ATP</name>
        <dbReference type="ChEBI" id="CHEBI:30616"/>
    </ligand>
</feature>
<dbReference type="PROSITE" id="PS50011">
    <property type="entry name" value="PROTEIN_KINASE_DOM"/>
    <property type="match status" value="1"/>
</dbReference>
<dbReference type="EMBL" id="CAJNNV010010954">
    <property type="protein sequence ID" value="CAE8599288.1"/>
    <property type="molecule type" value="Genomic_DNA"/>
</dbReference>
<evidence type="ECO:0000256" key="7">
    <source>
        <dbReference type="PIRSR" id="PIRSR630616-2"/>
    </source>
</evidence>
<gene>
    <name evidence="10" type="ORF">PGLA1383_LOCUS17647</name>
</gene>
<evidence type="ECO:0000313" key="11">
    <source>
        <dbReference type="Proteomes" id="UP000654075"/>
    </source>
</evidence>
<evidence type="ECO:0000256" key="1">
    <source>
        <dbReference type="ARBA" id="ARBA00022527"/>
    </source>
</evidence>
<keyword evidence="4" id="KW-0418">Kinase</keyword>
<dbReference type="InterPro" id="IPR008271">
    <property type="entry name" value="Ser/Thr_kinase_AS"/>
</dbReference>
<dbReference type="GO" id="GO:0005524">
    <property type="term" value="F:ATP binding"/>
    <property type="evidence" value="ECO:0007669"/>
    <property type="project" value="UniProtKB-KW"/>
</dbReference>
<dbReference type="PROSITE" id="PS00108">
    <property type="entry name" value="PROTEIN_KINASE_ST"/>
    <property type="match status" value="1"/>
</dbReference>
<evidence type="ECO:0000256" key="6">
    <source>
        <dbReference type="PIRSR" id="PIRSR630616-1"/>
    </source>
</evidence>
<dbReference type="SUPFAM" id="SSF56112">
    <property type="entry name" value="Protein kinase-like (PK-like)"/>
    <property type="match status" value="1"/>
</dbReference>
<dbReference type="InterPro" id="IPR011009">
    <property type="entry name" value="Kinase-like_dom_sf"/>
</dbReference>
<feature type="non-terminal residue" evidence="10">
    <location>
        <position position="141"/>
    </location>
</feature>
<evidence type="ECO:0000256" key="4">
    <source>
        <dbReference type="ARBA" id="ARBA00022777"/>
    </source>
</evidence>
<evidence type="ECO:0000256" key="8">
    <source>
        <dbReference type="PIRSR" id="PIRSR630616-3"/>
    </source>
</evidence>
<dbReference type="Pfam" id="PF00069">
    <property type="entry name" value="Pkinase"/>
    <property type="match status" value="1"/>
</dbReference>
<dbReference type="OrthoDB" id="193931at2759"/>
<feature type="active site" description="Proton acceptor" evidence="6">
    <location>
        <position position="47"/>
    </location>
</feature>
<evidence type="ECO:0000256" key="3">
    <source>
        <dbReference type="ARBA" id="ARBA00022741"/>
    </source>
</evidence>
<evidence type="ECO:0000313" key="10">
    <source>
        <dbReference type="EMBL" id="CAE8599288.1"/>
    </source>
</evidence>
<comment type="caution">
    <text evidence="10">The sequence shown here is derived from an EMBL/GenBank/DDBJ whole genome shotgun (WGS) entry which is preliminary data.</text>
</comment>
<dbReference type="Gene3D" id="1.10.510.10">
    <property type="entry name" value="Transferase(Phosphotransferase) domain 1"/>
    <property type="match status" value="1"/>
</dbReference>
<dbReference type="GO" id="GO:0004674">
    <property type="term" value="F:protein serine/threonine kinase activity"/>
    <property type="evidence" value="ECO:0007669"/>
    <property type="project" value="UniProtKB-KW"/>
</dbReference>
<evidence type="ECO:0000259" key="9">
    <source>
        <dbReference type="PROSITE" id="PS50011"/>
    </source>
</evidence>
<name>A0A813ELG9_POLGL</name>
<sequence>MELVEGGELFEDIVSHGCLTESEARYVFLQLADALRYIHSKGVVHRDLKPENILVDKKESRPGLPEVKISDFGHSKLIDDGYSTALTRVGTPQYWAPEVLDARTNARGYNEKVDLWSLGVVLFVMLEGTYPFDGADNSLED</sequence>
<dbReference type="AlphaFoldDB" id="A0A813ELG9"/>
<dbReference type="PANTHER" id="PTHR24350">
    <property type="entry name" value="SERINE/THREONINE-PROTEIN KINASE IAL-RELATED"/>
    <property type="match status" value="1"/>
</dbReference>
<keyword evidence="3 7" id="KW-0547">Nucleotide-binding</keyword>
<dbReference type="InterPro" id="IPR030616">
    <property type="entry name" value="Aur-like"/>
</dbReference>
<reference evidence="10" key="1">
    <citation type="submission" date="2021-02" db="EMBL/GenBank/DDBJ databases">
        <authorList>
            <person name="Dougan E. K."/>
            <person name="Rhodes N."/>
            <person name="Thang M."/>
            <person name="Chan C."/>
        </authorList>
    </citation>
    <scope>NUCLEOTIDE SEQUENCE</scope>
</reference>
<protein>
    <recommendedName>
        <fullName evidence="9">Protein kinase domain-containing protein</fullName>
    </recommendedName>
</protein>
<dbReference type="InterPro" id="IPR000719">
    <property type="entry name" value="Prot_kinase_dom"/>
</dbReference>
<dbReference type="SMART" id="SM00220">
    <property type="entry name" value="S_TKc"/>
    <property type="match status" value="1"/>
</dbReference>
<dbReference type="OMA" id="AQNIMID"/>
<keyword evidence="2" id="KW-0808">Transferase</keyword>
<accession>A0A813ELG9</accession>
<proteinExistence type="predicted"/>
<feature type="cross-link" description="Glycyl lysine isopeptide (Lys-Gly) (interchain with G-Cter in SUMO2)" evidence="8">
    <location>
        <position position="49"/>
    </location>
</feature>
<dbReference type="Proteomes" id="UP000654075">
    <property type="component" value="Unassembled WGS sequence"/>
</dbReference>
<organism evidence="10 11">
    <name type="scientific">Polarella glacialis</name>
    <name type="common">Dinoflagellate</name>
    <dbReference type="NCBI Taxonomy" id="89957"/>
    <lineage>
        <taxon>Eukaryota</taxon>
        <taxon>Sar</taxon>
        <taxon>Alveolata</taxon>
        <taxon>Dinophyceae</taxon>
        <taxon>Suessiales</taxon>
        <taxon>Suessiaceae</taxon>
        <taxon>Polarella</taxon>
    </lineage>
</organism>
<evidence type="ECO:0000256" key="5">
    <source>
        <dbReference type="ARBA" id="ARBA00022840"/>
    </source>
</evidence>
<keyword evidence="1" id="KW-0723">Serine/threonine-protein kinase</keyword>
<keyword evidence="11" id="KW-1185">Reference proteome</keyword>
<evidence type="ECO:0000256" key="2">
    <source>
        <dbReference type="ARBA" id="ARBA00022679"/>
    </source>
</evidence>